<keyword evidence="2 5" id="KW-0812">Transmembrane</keyword>
<keyword evidence="7" id="KW-1185">Reference proteome</keyword>
<keyword evidence="1" id="KW-1003">Cell membrane</keyword>
<feature type="transmembrane region" description="Helical" evidence="5">
    <location>
        <begin position="12"/>
        <end position="29"/>
    </location>
</feature>
<protein>
    <recommendedName>
        <fullName evidence="8">DUF1656 domain-containing protein</fullName>
    </recommendedName>
</protein>
<reference evidence="6 7" key="1">
    <citation type="submission" date="2023-07" db="EMBL/GenBank/DDBJ databases">
        <title>Genomic Encyclopedia of Type Strains, Phase IV (KMG-IV): sequencing the most valuable type-strain genomes for metagenomic binning, comparative biology and taxonomic classification.</title>
        <authorList>
            <person name="Goeker M."/>
        </authorList>
    </citation>
    <scope>NUCLEOTIDE SEQUENCE [LARGE SCALE GENOMIC DNA]</scope>
    <source>
        <strain evidence="6 7">DSM 100301</strain>
    </source>
</reference>
<feature type="transmembrane region" description="Helical" evidence="5">
    <location>
        <begin position="41"/>
        <end position="64"/>
    </location>
</feature>
<evidence type="ECO:0000256" key="2">
    <source>
        <dbReference type="ARBA" id="ARBA00022692"/>
    </source>
</evidence>
<dbReference type="RefSeq" id="WP_307155985.1">
    <property type="nucleotide sequence ID" value="NZ_JAUSWH010000001.1"/>
</dbReference>
<evidence type="ECO:0000313" key="6">
    <source>
        <dbReference type="EMBL" id="MDQ0453746.1"/>
    </source>
</evidence>
<keyword evidence="4 5" id="KW-0472">Membrane</keyword>
<keyword evidence="3 5" id="KW-1133">Transmembrane helix</keyword>
<evidence type="ECO:0008006" key="8">
    <source>
        <dbReference type="Google" id="ProtNLM"/>
    </source>
</evidence>
<accession>A0ABU0I698</accession>
<evidence type="ECO:0000256" key="3">
    <source>
        <dbReference type="ARBA" id="ARBA00022989"/>
    </source>
</evidence>
<dbReference type="Pfam" id="PF07869">
    <property type="entry name" value="DUF1656"/>
    <property type="match status" value="1"/>
</dbReference>
<proteinExistence type="predicted"/>
<sequence>MPSEIDLYGLFVPRLLLLMLAALVISILLRKGLAWIGFYRLVWHRGLFDIALYTLLLGGLSALANL</sequence>
<evidence type="ECO:0000313" key="7">
    <source>
        <dbReference type="Proteomes" id="UP001235269"/>
    </source>
</evidence>
<dbReference type="EMBL" id="JAUSWH010000001">
    <property type="protein sequence ID" value="MDQ0453746.1"/>
    <property type="molecule type" value="Genomic_DNA"/>
</dbReference>
<name>A0ABU0I698_9HYPH</name>
<dbReference type="Proteomes" id="UP001235269">
    <property type="component" value="Unassembled WGS sequence"/>
</dbReference>
<evidence type="ECO:0000256" key="1">
    <source>
        <dbReference type="ARBA" id="ARBA00022475"/>
    </source>
</evidence>
<comment type="caution">
    <text evidence="6">The sequence shown here is derived from an EMBL/GenBank/DDBJ whole genome shotgun (WGS) entry which is preliminary data.</text>
</comment>
<evidence type="ECO:0000256" key="4">
    <source>
        <dbReference type="ARBA" id="ARBA00023136"/>
    </source>
</evidence>
<dbReference type="InterPro" id="IPR012451">
    <property type="entry name" value="DUF1656"/>
</dbReference>
<evidence type="ECO:0000256" key="5">
    <source>
        <dbReference type="SAM" id="Phobius"/>
    </source>
</evidence>
<gene>
    <name evidence="6" type="ORF">QO005_000061</name>
</gene>
<organism evidence="6 7">
    <name type="scientific">Rhizobium paknamense</name>
    <dbReference type="NCBI Taxonomy" id="1206817"/>
    <lineage>
        <taxon>Bacteria</taxon>
        <taxon>Pseudomonadati</taxon>
        <taxon>Pseudomonadota</taxon>
        <taxon>Alphaproteobacteria</taxon>
        <taxon>Hyphomicrobiales</taxon>
        <taxon>Rhizobiaceae</taxon>
        <taxon>Rhizobium/Agrobacterium group</taxon>
        <taxon>Rhizobium</taxon>
    </lineage>
</organism>